<dbReference type="CDD" id="cd02248">
    <property type="entry name" value="Peptidase_C1A"/>
    <property type="match status" value="1"/>
</dbReference>
<protein>
    <submittedName>
        <fullName evidence="5">Uncharacterized protein</fullName>
    </submittedName>
</protein>
<gene>
    <name evidence="5" type="ORF">APUTEX25_001819</name>
</gene>
<organism evidence="5 6">
    <name type="scientific">Auxenochlorella protothecoides</name>
    <name type="common">Green microalga</name>
    <name type="synonym">Chlorella protothecoides</name>
    <dbReference type="NCBI Taxonomy" id="3075"/>
    <lineage>
        <taxon>Eukaryota</taxon>
        <taxon>Viridiplantae</taxon>
        <taxon>Chlorophyta</taxon>
        <taxon>core chlorophytes</taxon>
        <taxon>Trebouxiophyceae</taxon>
        <taxon>Chlorellales</taxon>
        <taxon>Chlorellaceae</taxon>
        <taxon>Auxenochlorella</taxon>
    </lineage>
</organism>
<evidence type="ECO:0000256" key="1">
    <source>
        <dbReference type="ARBA" id="ARBA00008455"/>
    </source>
</evidence>
<sequence>MDVGVLVPALQVTPADPLAGKDAEVLRAVDALVQSALATNANIISTADSRGLSNCQRSVATLSSELQLGVVAAHACRAEGLRHTQATSTLATPGELSEAACSAALHWDTGLGRADAVLSAAQEGLESLETGFQSLLESQAGECADFARHLKQQGADVRSQLDGLLARLMEAYGHAHDAQLQELAEASQRTEECARKLQKEQLELCSAARKQGMDELKALHAQHLVRRQATSKCFPGAGTLCIGVGLLYCFRLLERQEGPCRLASCGLALGVQAAARWATGTALVSAPYALVFTDLVAYWATVPVLQDFSLLGLRLNDKAFVCAAGLQLALLQGRQSLLAAGCALLAGILYHANIFNLQSWKADPAGVFELWATHYNKKYAGNDRAHRLEVFTQNAAAIAAHNAQQASFTMAINQFADLTSEEFSKHFLGYNETLRTDERLTSKRLGFMYENATDLPSSVDWRKEGAVTPVKNQYACGSCWAFSATGSIEGINAIRTGKLVSLSEQQLVSCDHAKDLGCGGGLMDYAFDYVVKNGGLDTEADYGYWSFDLPCQTGKEADRHVVAIDGFEDVPKGSAAALRKALAHQPVSVAICANSALQFYSSGVAGDETCCTQLNHGVLAVGYEDGPDGSAESGHWIVKNSWGEGWGEAGFFRLARASLKNPNGPCSIYEAPSYPVKKDEVNPEVSSFCGYFGLSECPPHNACTCQFNLFDLVCLSWGCKAGEPKEL</sequence>
<dbReference type="InterPro" id="IPR000169">
    <property type="entry name" value="Pept_cys_AS"/>
</dbReference>
<evidence type="ECO:0000259" key="3">
    <source>
        <dbReference type="SMART" id="SM00645"/>
    </source>
</evidence>
<dbReference type="SMART" id="SM00645">
    <property type="entry name" value="Pept_C1"/>
    <property type="match status" value="1"/>
</dbReference>
<dbReference type="Proteomes" id="UP000279271">
    <property type="component" value="Unassembled WGS sequence"/>
</dbReference>
<feature type="domain" description="Peptidase C1A papain C-terminal" evidence="3">
    <location>
        <begin position="455"/>
        <end position="676"/>
    </location>
</feature>
<comment type="caution">
    <text evidence="5">The sequence shown here is derived from an EMBL/GenBank/DDBJ whole genome shotgun (WGS) entry which is preliminary data.</text>
</comment>
<keyword evidence="2" id="KW-1015">Disulfide bond</keyword>
<dbReference type="InterPro" id="IPR025661">
    <property type="entry name" value="Pept_asp_AS"/>
</dbReference>
<dbReference type="InterPro" id="IPR000668">
    <property type="entry name" value="Peptidase_C1A_C"/>
</dbReference>
<dbReference type="PROSITE" id="PS00640">
    <property type="entry name" value="THIOL_PROTEASE_ASN"/>
    <property type="match status" value="1"/>
</dbReference>
<dbReference type="GO" id="GO:0006508">
    <property type="term" value="P:proteolysis"/>
    <property type="evidence" value="ECO:0007669"/>
    <property type="project" value="InterPro"/>
</dbReference>
<dbReference type="PRINTS" id="PR00705">
    <property type="entry name" value="PAPAIN"/>
</dbReference>
<evidence type="ECO:0000256" key="2">
    <source>
        <dbReference type="ARBA" id="ARBA00023157"/>
    </source>
</evidence>
<dbReference type="FunFam" id="3.90.70.10:FF:000332">
    <property type="entry name" value="Cathepsin L1"/>
    <property type="match status" value="1"/>
</dbReference>
<evidence type="ECO:0000259" key="4">
    <source>
        <dbReference type="SMART" id="SM00848"/>
    </source>
</evidence>
<feature type="domain" description="Cathepsin propeptide inhibitor" evidence="4">
    <location>
        <begin position="368"/>
        <end position="423"/>
    </location>
</feature>
<dbReference type="InterPro" id="IPR013201">
    <property type="entry name" value="Prot_inhib_I29"/>
</dbReference>
<dbReference type="Gene3D" id="3.90.70.10">
    <property type="entry name" value="Cysteine proteinases"/>
    <property type="match status" value="1"/>
</dbReference>
<dbReference type="InterPro" id="IPR039417">
    <property type="entry name" value="Peptidase_C1A_papain-like"/>
</dbReference>
<accession>A0A3M7L5W7</accession>
<dbReference type="GO" id="GO:0008234">
    <property type="term" value="F:cysteine-type peptidase activity"/>
    <property type="evidence" value="ECO:0007669"/>
    <property type="project" value="InterPro"/>
</dbReference>
<name>A0A3M7L5W7_AUXPR</name>
<dbReference type="PROSITE" id="PS00139">
    <property type="entry name" value="THIOL_PROTEASE_CYS"/>
    <property type="match status" value="1"/>
</dbReference>
<dbReference type="Pfam" id="PF00112">
    <property type="entry name" value="Peptidase_C1"/>
    <property type="match status" value="1"/>
</dbReference>
<dbReference type="SMART" id="SM00848">
    <property type="entry name" value="Inhibitor_I29"/>
    <property type="match status" value="1"/>
</dbReference>
<dbReference type="InterPro" id="IPR038765">
    <property type="entry name" value="Papain-like_cys_pep_sf"/>
</dbReference>
<dbReference type="PANTHER" id="PTHR12411">
    <property type="entry name" value="CYSTEINE PROTEASE FAMILY C1-RELATED"/>
    <property type="match status" value="1"/>
</dbReference>
<dbReference type="EMBL" id="QOKY01000126">
    <property type="protein sequence ID" value="RMZ57619.1"/>
    <property type="molecule type" value="Genomic_DNA"/>
</dbReference>
<evidence type="ECO:0000313" key="5">
    <source>
        <dbReference type="EMBL" id="RMZ57619.1"/>
    </source>
</evidence>
<dbReference type="Pfam" id="PF08246">
    <property type="entry name" value="Inhibitor_I29"/>
    <property type="match status" value="1"/>
</dbReference>
<dbReference type="InterPro" id="IPR013128">
    <property type="entry name" value="Peptidase_C1A"/>
</dbReference>
<reference evidence="6" key="1">
    <citation type="journal article" date="2018" name="Algal Res.">
        <title>Characterization of plant carbon substrate utilization by Auxenochlorella protothecoides.</title>
        <authorList>
            <person name="Vogler B.W."/>
            <person name="Starkenburg S.R."/>
            <person name="Sudasinghe N."/>
            <person name="Schambach J.Y."/>
            <person name="Rollin J.A."/>
            <person name="Pattathil S."/>
            <person name="Barry A.N."/>
        </authorList>
    </citation>
    <scope>NUCLEOTIDE SEQUENCE [LARGE SCALE GENOMIC DNA]</scope>
    <source>
        <strain evidence="6">UTEX 25</strain>
    </source>
</reference>
<proteinExistence type="inferred from homology"/>
<comment type="similarity">
    <text evidence="1">Belongs to the peptidase C1 family.</text>
</comment>
<evidence type="ECO:0000313" key="6">
    <source>
        <dbReference type="Proteomes" id="UP000279271"/>
    </source>
</evidence>
<dbReference type="AlphaFoldDB" id="A0A3M7L5W7"/>
<dbReference type="SUPFAM" id="SSF54001">
    <property type="entry name" value="Cysteine proteinases"/>
    <property type="match status" value="1"/>
</dbReference>